<protein>
    <submittedName>
        <fullName evidence="2">Uncharacterized protein</fullName>
    </submittedName>
</protein>
<proteinExistence type="predicted"/>
<keyword evidence="1" id="KW-0472">Membrane</keyword>
<feature type="transmembrane region" description="Helical" evidence="1">
    <location>
        <begin position="13"/>
        <end position="35"/>
    </location>
</feature>
<dbReference type="EMBL" id="MLJW01000450">
    <property type="protein sequence ID" value="OIQ86944.1"/>
    <property type="molecule type" value="Genomic_DNA"/>
</dbReference>
<keyword evidence="1" id="KW-0812">Transmembrane</keyword>
<reference evidence="2" key="1">
    <citation type="submission" date="2016-10" db="EMBL/GenBank/DDBJ databases">
        <title>Sequence of Gallionella enrichment culture.</title>
        <authorList>
            <person name="Poehlein A."/>
            <person name="Muehling M."/>
            <person name="Daniel R."/>
        </authorList>
    </citation>
    <scope>NUCLEOTIDE SEQUENCE</scope>
</reference>
<keyword evidence="1" id="KW-1133">Transmembrane helix</keyword>
<name>A0A1J5QU14_9ZZZZ</name>
<sequence length="53" mass="5988">MSFENEVMLLIKFILLLAATLGPWTIGLMVIFRLASRGMLPMCRKFTKRSGGQ</sequence>
<evidence type="ECO:0000256" key="1">
    <source>
        <dbReference type="SAM" id="Phobius"/>
    </source>
</evidence>
<evidence type="ECO:0000313" key="2">
    <source>
        <dbReference type="EMBL" id="OIQ86944.1"/>
    </source>
</evidence>
<comment type="caution">
    <text evidence="2">The sequence shown here is derived from an EMBL/GenBank/DDBJ whole genome shotgun (WGS) entry which is preliminary data.</text>
</comment>
<accession>A0A1J5QU14</accession>
<gene>
    <name evidence="2" type="ORF">GALL_312030</name>
</gene>
<organism evidence="2">
    <name type="scientific">mine drainage metagenome</name>
    <dbReference type="NCBI Taxonomy" id="410659"/>
    <lineage>
        <taxon>unclassified sequences</taxon>
        <taxon>metagenomes</taxon>
        <taxon>ecological metagenomes</taxon>
    </lineage>
</organism>
<dbReference type="AlphaFoldDB" id="A0A1J5QU14"/>